<evidence type="ECO:0000256" key="1">
    <source>
        <dbReference type="SAM" id="MobiDB-lite"/>
    </source>
</evidence>
<proteinExistence type="predicted"/>
<dbReference type="AlphaFoldDB" id="A0A9P0MTW7"/>
<name>A0A9P0MTW7_NEZVI</name>
<dbReference type="EMBL" id="OV725082">
    <property type="protein sequence ID" value="CAH1404874.1"/>
    <property type="molecule type" value="Genomic_DNA"/>
</dbReference>
<accession>A0A9P0MTW7</accession>
<sequence>MSEHDPFRTGGSYFTSPRVAVRAEDTWALQTPACFKKLKLVWVPGNKGVTDNEKAGKLAHNSAQPPFMGSEPRLGVSKNRLH</sequence>
<feature type="region of interest" description="Disordered" evidence="1">
    <location>
        <begin position="51"/>
        <end position="82"/>
    </location>
</feature>
<keyword evidence="3" id="KW-1185">Reference proteome</keyword>
<protein>
    <submittedName>
        <fullName evidence="2">Uncharacterized protein</fullName>
    </submittedName>
</protein>
<evidence type="ECO:0000313" key="3">
    <source>
        <dbReference type="Proteomes" id="UP001152798"/>
    </source>
</evidence>
<dbReference type="Proteomes" id="UP001152798">
    <property type="component" value="Chromosome 6"/>
</dbReference>
<evidence type="ECO:0000313" key="2">
    <source>
        <dbReference type="EMBL" id="CAH1404874.1"/>
    </source>
</evidence>
<dbReference type="OrthoDB" id="5419617at2759"/>
<gene>
    <name evidence="2" type="ORF">NEZAVI_LOCUS13200</name>
</gene>
<organism evidence="2 3">
    <name type="scientific">Nezara viridula</name>
    <name type="common">Southern green stink bug</name>
    <name type="synonym">Cimex viridulus</name>
    <dbReference type="NCBI Taxonomy" id="85310"/>
    <lineage>
        <taxon>Eukaryota</taxon>
        <taxon>Metazoa</taxon>
        <taxon>Ecdysozoa</taxon>
        <taxon>Arthropoda</taxon>
        <taxon>Hexapoda</taxon>
        <taxon>Insecta</taxon>
        <taxon>Pterygota</taxon>
        <taxon>Neoptera</taxon>
        <taxon>Paraneoptera</taxon>
        <taxon>Hemiptera</taxon>
        <taxon>Heteroptera</taxon>
        <taxon>Panheteroptera</taxon>
        <taxon>Pentatomomorpha</taxon>
        <taxon>Pentatomoidea</taxon>
        <taxon>Pentatomidae</taxon>
        <taxon>Pentatominae</taxon>
        <taxon>Nezara</taxon>
    </lineage>
</organism>
<reference evidence="2" key="1">
    <citation type="submission" date="2022-01" db="EMBL/GenBank/DDBJ databases">
        <authorList>
            <person name="King R."/>
        </authorList>
    </citation>
    <scope>NUCLEOTIDE SEQUENCE</scope>
</reference>